<accession>F8AIZ0</accession>
<dbReference type="EMBL" id="CP002779">
    <property type="protein sequence ID" value="AEH24466.1"/>
    <property type="molecule type" value="Genomic_DNA"/>
</dbReference>
<sequence>MLQKAARNGLKEFSQKFNECRFKVALRNVKKNKSKAEYPSRVRA</sequence>
<dbReference type="STRING" id="529709.PYCH_07810"/>
<organism evidence="1 2">
    <name type="scientific">Pyrococcus yayanosii (strain CH1 / JCM 16557)</name>
    <dbReference type="NCBI Taxonomy" id="529709"/>
    <lineage>
        <taxon>Archaea</taxon>
        <taxon>Methanobacteriati</taxon>
        <taxon>Methanobacteriota</taxon>
        <taxon>Thermococci</taxon>
        <taxon>Thermococcales</taxon>
        <taxon>Thermococcaceae</taxon>
        <taxon>Pyrococcus</taxon>
    </lineage>
</organism>
<proteinExistence type="predicted"/>
<keyword evidence="2" id="KW-1185">Reference proteome</keyword>
<dbReference type="Proteomes" id="UP000008386">
    <property type="component" value="Chromosome"/>
</dbReference>
<protein>
    <submittedName>
        <fullName evidence="1">Uncharacterized protein</fullName>
    </submittedName>
</protein>
<dbReference type="KEGG" id="pya:PYCH_07810"/>
<reference evidence="1 2" key="1">
    <citation type="journal article" date="2011" name="J. Bacteriol.">
        <title>Complete genome sequence of the obligate piezophilic hyperthermophilic archaeon Pyrococcus yayanosii CH1.</title>
        <authorList>
            <person name="Jun X."/>
            <person name="Lupeng L."/>
            <person name="Minjuan X."/>
            <person name="Oger P."/>
            <person name="Fengping W."/>
            <person name="Jebbar M."/>
            <person name="Xiang X."/>
        </authorList>
    </citation>
    <scope>NUCLEOTIDE SEQUENCE [LARGE SCALE GENOMIC DNA]</scope>
    <source>
        <strain evidence="2">CH1 / JCM 16557</strain>
    </source>
</reference>
<evidence type="ECO:0000313" key="2">
    <source>
        <dbReference type="Proteomes" id="UP000008386"/>
    </source>
</evidence>
<dbReference type="AlphaFoldDB" id="F8AIZ0"/>
<gene>
    <name evidence="1" type="ordered locus">PYCH_07810</name>
</gene>
<name>F8AIZ0_PYRYC</name>
<dbReference type="HOGENOM" id="CLU_3210903_0_0_2"/>
<evidence type="ECO:0000313" key="1">
    <source>
        <dbReference type="EMBL" id="AEH24466.1"/>
    </source>
</evidence>